<feature type="non-terminal residue" evidence="3">
    <location>
        <position position="256"/>
    </location>
</feature>
<name>A0A2H3CK68_9AGAR</name>
<feature type="domain" description="DUF7598" evidence="2">
    <location>
        <begin position="72"/>
        <end position="157"/>
    </location>
</feature>
<dbReference type="Proteomes" id="UP000218334">
    <property type="component" value="Unassembled WGS sequence"/>
</dbReference>
<keyword evidence="1" id="KW-0472">Membrane</keyword>
<proteinExistence type="predicted"/>
<protein>
    <recommendedName>
        <fullName evidence="2">DUF7598 domain-containing protein</fullName>
    </recommendedName>
</protein>
<dbReference type="InterPro" id="IPR056019">
    <property type="entry name" value="DUF7598"/>
</dbReference>
<reference evidence="4" key="1">
    <citation type="journal article" date="2017" name="Nat. Ecol. Evol.">
        <title>Genome expansion and lineage-specific genetic innovations in the forest pathogenic fungi Armillaria.</title>
        <authorList>
            <person name="Sipos G."/>
            <person name="Prasanna A.N."/>
            <person name="Walter M.C."/>
            <person name="O'Connor E."/>
            <person name="Balint B."/>
            <person name="Krizsan K."/>
            <person name="Kiss B."/>
            <person name="Hess J."/>
            <person name="Varga T."/>
            <person name="Slot J."/>
            <person name="Riley R."/>
            <person name="Boka B."/>
            <person name="Rigling D."/>
            <person name="Barry K."/>
            <person name="Lee J."/>
            <person name="Mihaltcheva S."/>
            <person name="LaButti K."/>
            <person name="Lipzen A."/>
            <person name="Waldron R."/>
            <person name="Moloney N.M."/>
            <person name="Sperisen C."/>
            <person name="Kredics L."/>
            <person name="Vagvoelgyi C."/>
            <person name="Patrignani A."/>
            <person name="Fitzpatrick D."/>
            <person name="Nagy I."/>
            <person name="Doyle S."/>
            <person name="Anderson J.B."/>
            <person name="Grigoriev I.V."/>
            <person name="Gueldener U."/>
            <person name="Muensterkoetter M."/>
            <person name="Nagy L.G."/>
        </authorList>
    </citation>
    <scope>NUCLEOTIDE SEQUENCE [LARGE SCALE GENOMIC DNA]</scope>
    <source>
        <strain evidence="4">28-4</strain>
    </source>
</reference>
<organism evidence="3 4">
    <name type="scientific">Armillaria solidipes</name>
    <dbReference type="NCBI Taxonomy" id="1076256"/>
    <lineage>
        <taxon>Eukaryota</taxon>
        <taxon>Fungi</taxon>
        <taxon>Dikarya</taxon>
        <taxon>Basidiomycota</taxon>
        <taxon>Agaricomycotina</taxon>
        <taxon>Agaricomycetes</taxon>
        <taxon>Agaricomycetidae</taxon>
        <taxon>Agaricales</taxon>
        <taxon>Marasmiineae</taxon>
        <taxon>Physalacriaceae</taxon>
        <taxon>Armillaria</taxon>
    </lineage>
</organism>
<dbReference type="EMBL" id="KZ293415">
    <property type="protein sequence ID" value="PBK78788.1"/>
    <property type="molecule type" value="Genomic_DNA"/>
</dbReference>
<dbReference type="AlphaFoldDB" id="A0A2H3CK68"/>
<gene>
    <name evidence="3" type="ORF">ARMSODRAFT_861833</name>
</gene>
<feature type="transmembrane region" description="Helical" evidence="1">
    <location>
        <begin position="104"/>
        <end position="130"/>
    </location>
</feature>
<evidence type="ECO:0000313" key="4">
    <source>
        <dbReference type="Proteomes" id="UP000218334"/>
    </source>
</evidence>
<keyword evidence="1" id="KW-0812">Transmembrane</keyword>
<evidence type="ECO:0000313" key="3">
    <source>
        <dbReference type="EMBL" id="PBK78788.1"/>
    </source>
</evidence>
<dbReference type="STRING" id="1076256.A0A2H3CK68"/>
<feature type="transmembrane region" description="Helical" evidence="1">
    <location>
        <begin position="7"/>
        <end position="35"/>
    </location>
</feature>
<feature type="transmembrane region" description="Helical" evidence="1">
    <location>
        <begin position="136"/>
        <end position="158"/>
    </location>
</feature>
<sequence>MLPPRALFFYGLNAVRFLSIISLILVFASTITVIVHNVKAFNAFKANLGNDSDLEDCDYIEGSTIPNQAAGVFWAVVSSLLIIFQAIVLILSEVGWPSVFFERFFPVLGPGFGLGALGIFQCLIGAQILSHHVDNFTLASAFLLFSIGCLNMLVGLIFRESAKEKRSISAWRSDAKGILPTSRDNRPVFVNASPSFVASTFAGDEKAQLASAFGSFRSTDKASFGFGRQGEKAAGLRGFILQRPDEALPRYATPSP</sequence>
<dbReference type="Pfam" id="PF24535">
    <property type="entry name" value="DUF7598"/>
    <property type="match status" value="1"/>
</dbReference>
<feature type="transmembrane region" description="Helical" evidence="1">
    <location>
        <begin position="72"/>
        <end position="92"/>
    </location>
</feature>
<keyword evidence="4" id="KW-1185">Reference proteome</keyword>
<keyword evidence="1" id="KW-1133">Transmembrane helix</keyword>
<evidence type="ECO:0000256" key="1">
    <source>
        <dbReference type="SAM" id="Phobius"/>
    </source>
</evidence>
<evidence type="ECO:0000259" key="2">
    <source>
        <dbReference type="Pfam" id="PF24535"/>
    </source>
</evidence>
<accession>A0A2H3CK68</accession>